<dbReference type="RefSeq" id="WP_038533437.1">
    <property type="nucleotide sequence ID" value="NZ_HG315671.1"/>
</dbReference>
<dbReference type="EMBL" id="HG315671">
    <property type="protein sequence ID" value="CDF79650.1"/>
    <property type="molecule type" value="Genomic_DNA"/>
</dbReference>
<protein>
    <submittedName>
        <fullName evidence="2">DNA primase</fullName>
        <ecNumber evidence="2">2.7.7.-</ecNumber>
    </submittedName>
</protein>
<gene>
    <name evidence="2" type="ORF">BN863_19380</name>
</gene>
<dbReference type="STRING" id="1347342.BN863_19380"/>
<evidence type="ECO:0000313" key="3">
    <source>
        <dbReference type="Proteomes" id="UP000016160"/>
    </source>
</evidence>
<dbReference type="GO" id="GO:0003899">
    <property type="term" value="F:DNA-directed RNA polymerase activity"/>
    <property type="evidence" value="ECO:0007669"/>
    <property type="project" value="InterPro"/>
</dbReference>
<sequence length="291" mass="33211">MKTKKLTCETARSLSIMEALAMLGHFPSREQQQDAWFLSPFRTETHASLKVSKQLNRWYDHGIGKGGNIIDLVCAILKISVADALLILAKLKTVNYEIRPPIHTNKNQSSKLKILETKEIQHGALITYLKKRKIPYALAKQFCKEAHFQLGSKHLFSIGFENISGGWELRNPYFKSCTSPKDITHLQIGSKALVITEGMFDFLSILTAFPKMKTSRDFLVLNSLSLIKLTWPILENYDTVELYLDRDQAGRKATALYLEKHCNTNCIDKSIIYSGYGDVNDWLIKRKLELK</sequence>
<dbReference type="GO" id="GO:0003677">
    <property type="term" value="F:DNA binding"/>
    <property type="evidence" value="ECO:0007669"/>
    <property type="project" value="InterPro"/>
</dbReference>
<accession>T2KLL8</accession>
<dbReference type="GO" id="GO:0008270">
    <property type="term" value="F:zinc ion binding"/>
    <property type="evidence" value="ECO:0007669"/>
    <property type="project" value="InterPro"/>
</dbReference>
<dbReference type="Gene3D" id="3.90.580.10">
    <property type="entry name" value="Zinc finger, CHC2-type domain"/>
    <property type="match status" value="1"/>
</dbReference>
<feature type="domain" description="Zinc finger CHC2-type" evidence="1">
    <location>
        <begin position="32"/>
        <end position="97"/>
    </location>
</feature>
<dbReference type="GO" id="GO:0006260">
    <property type="term" value="P:DNA replication"/>
    <property type="evidence" value="ECO:0007669"/>
    <property type="project" value="InterPro"/>
</dbReference>
<keyword evidence="2" id="KW-0548">Nucleotidyltransferase</keyword>
<dbReference type="HOGENOM" id="CLU_070537_1_0_10"/>
<reference evidence="2 3" key="1">
    <citation type="journal article" date="2013" name="Appl. Environ. Microbiol.">
        <title>The genome of the alga-associated marine flavobacterium Formosa agariphila KMM 3901T reveals a broad potential for degradation of algal polysaccharides.</title>
        <authorList>
            <person name="Mann A.J."/>
            <person name="Hahnke R.L."/>
            <person name="Huang S."/>
            <person name="Werner J."/>
            <person name="Xing P."/>
            <person name="Barbeyron T."/>
            <person name="Huettel B."/>
            <person name="Stueber K."/>
            <person name="Reinhardt R."/>
            <person name="Harder J."/>
            <person name="Gloeckner F.O."/>
            <person name="Amann R.I."/>
            <person name="Teeling H."/>
        </authorList>
    </citation>
    <scope>NUCLEOTIDE SEQUENCE [LARGE SCALE GENOMIC DNA]</scope>
    <source>
        <strain evidence="3">DSM 15362 / KCTC 12365 / LMG 23005 / KMM 3901</strain>
    </source>
</reference>
<dbReference type="AlphaFoldDB" id="T2KLL8"/>
<dbReference type="Pfam" id="PF01807">
    <property type="entry name" value="Zn_ribbon_DnaG"/>
    <property type="match status" value="1"/>
</dbReference>
<dbReference type="SUPFAM" id="SSF57783">
    <property type="entry name" value="Zinc beta-ribbon"/>
    <property type="match status" value="1"/>
</dbReference>
<name>T2KLL8_FORAG</name>
<dbReference type="OrthoDB" id="8536512at2"/>
<dbReference type="EC" id="2.7.7.-" evidence="2"/>
<dbReference type="Proteomes" id="UP000016160">
    <property type="component" value="Chromosome"/>
</dbReference>
<dbReference type="Pfam" id="PF13155">
    <property type="entry name" value="Toprim_2"/>
    <property type="match status" value="1"/>
</dbReference>
<dbReference type="InterPro" id="IPR036977">
    <property type="entry name" value="DNA_primase_Znf_CHC2"/>
</dbReference>
<dbReference type="InterPro" id="IPR002694">
    <property type="entry name" value="Znf_CHC2"/>
</dbReference>
<evidence type="ECO:0000313" key="2">
    <source>
        <dbReference type="EMBL" id="CDF79650.1"/>
    </source>
</evidence>
<evidence type="ECO:0000259" key="1">
    <source>
        <dbReference type="Pfam" id="PF01807"/>
    </source>
</evidence>
<dbReference type="PATRIC" id="fig|1347342.6.peg.1940"/>
<keyword evidence="2" id="KW-0808">Transferase</keyword>
<proteinExistence type="predicted"/>
<organism evidence="2 3">
    <name type="scientific">Formosa agariphila (strain DSM 15362 / KCTC 12365 / LMG 23005 / KMM 3901 / M-2Alg 35-1)</name>
    <dbReference type="NCBI Taxonomy" id="1347342"/>
    <lineage>
        <taxon>Bacteria</taxon>
        <taxon>Pseudomonadati</taxon>
        <taxon>Bacteroidota</taxon>
        <taxon>Flavobacteriia</taxon>
        <taxon>Flavobacteriales</taxon>
        <taxon>Flavobacteriaceae</taxon>
        <taxon>Formosa</taxon>
    </lineage>
</organism>
<keyword evidence="3" id="KW-1185">Reference proteome</keyword>
<dbReference type="Gene3D" id="3.40.1360.10">
    <property type="match status" value="1"/>
</dbReference>
<dbReference type="SUPFAM" id="SSF56731">
    <property type="entry name" value="DNA primase core"/>
    <property type="match status" value="1"/>
</dbReference>
<dbReference type="eggNOG" id="COG0358">
    <property type="taxonomic scope" value="Bacteria"/>
</dbReference>